<dbReference type="AlphaFoldDB" id="A0A2U1NSR0"/>
<comment type="caution">
    <text evidence="5">The sequence shown here is derived from an EMBL/GenBank/DDBJ whole genome shotgun (WGS) entry which is preliminary data.</text>
</comment>
<reference evidence="5 6" key="1">
    <citation type="journal article" date="2018" name="Mol. Plant">
        <title>The genome of Artemisia annua provides insight into the evolution of Asteraceae family and artemisinin biosynthesis.</title>
        <authorList>
            <person name="Shen Q."/>
            <person name="Zhang L."/>
            <person name="Liao Z."/>
            <person name="Wang S."/>
            <person name="Yan T."/>
            <person name="Shi P."/>
            <person name="Liu M."/>
            <person name="Fu X."/>
            <person name="Pan Q."/>
            <person name="Wang Y."/>
            <person name="Lv Z."/>
            <person name="Lu X."/>
            <person name="Zhang F."/>
            <person name="Jiang W."/>
            <person name="Ma Y."/>
            <person name="Chen M."/>
            <person name="Hao X."/>
            <person name="Li L."/>
            <person name="Tang Y."/>
            <person name="Lv G."/>
            <person name="Zhou Y."/>
            <person name="Sun X."/>
            <person name="Brodelius P.E."/>
            <person name="Rose J.K.C."/>
            <person name="Tang K."/>
        </authorList>
    </citation>
    <scope>NUCLEOTIDE SEQUENCE [LARGE SCALE GENOMIC DNA]</scope>
    <source>
        <strain evidence="6">cv. Huhao1</strain>
        <tissue evidence="5">Leaf</tissue>
    </source>
</reference>
<gene>
    <name evidence="5" type="ORF">CTI12_AA234780</name>
</gene>
<dbReference type="SMART" id="SM00369">
    <property type="entry name" value="LRR_TYP"/>
    <property type="match status" value="3"/>
</dbReference>
<dbReference type="EMBL" id="PKPP01002261">
    <property type="protein sequence ID" value="PWA76500.1"/>
    <property type="molecule type" value="Genomic_DNA"/>
</dbReference>
<dbReference type="InterPro" id="IPR003591">
    <property type="entry name" value="Leu-rich_rpt_typical-subtyp"/>
</dbReference>
<dbReference type="Gene3D" id="3.80.10.10">
    <property type="entry name" value="Ribonuclease Inhibitor"/>
    <property type="match status" value="2"/>
</dbReference>
<protein>
    <submittedName>
        <fullName evidence="5">Disease resistance protein (TIR-NBS-LRR class) family</fullName>
    </submittedName>
</protein>
<keyword evidence="1" id="KW-0433">Leucine-rich repeat</keyword>
<dbReference type="SUPFAM" id="SSF52047">
    <property type="entry name" value="RNI-like"/>
    <property type="match status" value="1"/>
</dbReference>
<dbReference type="InterPro" id="IPR050715">
    <property type="entry name" value="LRR-SigEffector_domain"/>
</dbReference>
<keyword evidence="2" id="KW-0677">Repeat</keyword>
<evidence type="ECO:0000313" key="5">
    <source>
        <dbReference type="EMBL" id="PWA76500.1"/>
    </source>
</evidence>
<dbReference type="Pfam" id="PF23598">
    <property type="entry name" value="LRR_14"/>
    <property type="match status" value="1"/>
</dbReference>
<organism evidence="5 6">
    <name type="scientific">Artemisia annua</name>
    <name type="common">Sweet wormwood</name>
    <dbReference type="NCBI Taxonomy" id="35608"/>
    <lineage>
        <taxon>Eukaryota</taxon>
        <taxon>Viridiplantae</taxon>
        <taxon>Streptophyta</taxon>
        <taxon>Embryophyta</taxon>
        <taxon>Tracheophyta</taxon>
        <taxon>Spermatophyta</taxon>
        <taxon>Magnoliopsida</taxon>
        <taxon>eudicotyledons</taxon>
        <taxon>Gunneridae</taxon>
        <taxon>Pentapetalae</taxon>
        <taxon>asterids</taxon>
        <taxon>campanulids</taxon>
        <taxon>Asterales</taxon>
        <taxon>Asteraceae</taxon>
        <taxon>Asteroideae</taxon>
        <taxon>Anthemideae</taxon>
        <taxon>Artemisiinae</taxon>
        <taxon>Artemisia</taxon>
    </lineage>
</organism>
<dbReference type="InterPro" id="IPR045344">
    <property type="entry name" value="C-JID"/>
</dbReference>
<evidence type="ECO:0000259" key="4">
    <source>
        <dbReference type="Pfam" id="PF23598"/>
    </source>
</evidence>
<keyword evidence="6" id="KW-1185">Reference proteome</keyword>
<feature type="domain" description="Disease resistance R13L4/SHOC-2-like LRR" evidence="4">
    <location>
        <begin position="154"/>
        <end position="226"/>
    </location>
</feature>
<evidence type="ECO:0000256" key="1">
    <source>
        <dbReference type="ARBA" id="ARBA00022614"/>
    </source>
</evidence>
<dbReference type="Pfam" id="PF20160">
    <property type="entry name" value="C-JID"/>
    <property type="match status" value="1"/>
</dbReference>
<evidence type="ECO:0000259" key="3">
    <source>
        <dbReference type="Pfam" id="PF20160"/>
    </source>
</evidence>
<evidence type="ECO:0000313" key="6">
    <source>
        <dbReference type="Proteomes" id="UP000245207"/>
    </source>
</evidence>
<dbReference type="PANTHER" id="PTHR45752:SF187">
    <property type="entry name" value="LEUCINE-RICH REPEAT AND IQ DOMAIN-CONTAINING PROTEIN 4"/>
    <property type="match status" value="1"/>
</dbReference>
<dbReference type="OrthoDB" id="1431299at2759"/>
<dbReference type="InterPro" id="IPR032675">
    <property type="entry name" value="LRR_dom_sf"/>
</dbReference>
<name>A0A2U1NSR0_ARTAN</name>
<dbReference type="InterPro" id="IPR055414">
    <property type="entry name" value="LRR_R13L4/SHOC2-like"/>
</dbReference>
<dbReference type="Proteomes" id="UP000245207">
    <property type="component" value="Unassembled WGS sequence"/>
</dbReference>
<evidence type="ECO:0000256" key="2">
    <source>
        <dbReference type="ARBA" id="ARBA00022737"/>
    </source>
</evidence>
<sequence>MKLRYCSNLTTNPDFSEITNLKELSLEGCVNLVSVHPSIGMLKRLIVLNLRDCKRLQNFPLRVEMDALKVLNLTGCLKVDQLPEALGRIKSLTGLHVDRTAITELPSFVSSLINLESLSFGGQVRIQPRWWSSIIAPFGLLSKQQHPQIPRSVMSSLAGLPKLKYLNLSYCNLEEVPECIAGLSRLEVLDLKGNNFTSFPRSFSQLSQLQDLFLNGCKKLEVLPELPPNLSLFNASDCTSLREVSRSSEDPFGFRFNLFSNCPNLFKNVTIDSEGSISKTQCLDSSITSQSNIHQLSAFLEYLGFRTNIREFFLQDDVRNGLDIIYQGNSIPEWFTSTSTENHVKVELPSDWCYDKFRGYGTGVVFKCRWRNIYEGLSVKNFDGASWIKRRYFPNSIGYYLDQAIGIHESYIIWLHYTRDRWGWKNAKNFVTFCYEDFEVKEFGARLIFDEDL</sequence>
<feature type="domain" description="C-JID" evidence="3">
    <location>
        <begin position="327"/>
        <end position="452"/>
    </location>
</feature>
<dbReference type="STRING" id="35608.A0A2U1NSR0"/>
<proteinExistence type="predicted"/>
<dbReference type="PANTHER" id="PTHR45752">
    <property type="entry name" value="LEUCINE-RICH REPEAT-CONTAINING"/>
    <property type="match status" value="1"/>
</dbReference>
<accession>A0A2U1NSR0</accession>